<comment type="cofactor">
    <cofactor evidence="6">
        <name>Zn(2+)</name>
        <dbReference type="ChEBI" id="CHEBI:29105"/>
    </cofactor>
    <text evidence="6">Binds 1 zinc ion per subunit.</text>
</comment>
<dbReference type="Pfam" id="PF01435">
    <property type="entry name" value="Peptidase_M48"/>
    <property type="match status" value="1"/>
</dbReference>
<evidence type="ECO:0000256" key="8">
    <source>
        <dbReference type="SAM" id="Phobius"/>
    </source>
</evidence>
<feature type="region of interest" description="Disordered" evidence="7">
    <location>
        <begin position="301"/>
        <end position="328"/>
    </location>
</feature>
<dbReference type="PANTHER" id="PTHR22726:SF1">
    <property type="entry name" value="METALLOENDOPEPTIDASE OMA1, MITOCHONDRIAL"/>
    <property type="match status" value="1"/>
</dbReference>
<dbReference type="GO" id="GO:0046872">
    <property type="term" value="F:metal ion binding"/>
    <property type="evidence" value="ECO:0007669"/>
    <property type="project" value="UniProtKB-KW"/>
</dbReference>
<proteinExistence type="inferred from homology"/>
<reference evidence="10 11" key="1">
    <citation type="submission" date="2017-02" db="EMBL/GenBank/DDBJ databases">
        <authorList>
            <person name="Peterson S.W."/>
        </authorList>
    </citation>
    <scope>NUCLEOTIDE SEQUENCE [LARGE SCALE GENOMIC DNA]</scope>
    <source>
        <strain evidence="10">C6</strain>
    </source>
</reference>
<name>A0A1R7QHK6_ACIJO</name>
<dbReference type="InterPro" id="IPR001915">
    <property type="entry name" value="Peptidase_M48"/>
</dbReference>
<dbReference type="GO" id="GO:0016020">
    <property type="term" value="C:membrane"/>
    <property type="evidence" value="ECO:0007669"/>
    <property type="project" value="TreeGrafter"/>
</dbReference>
<feature type="domain" description="Peptidase M48" evidence="9">
    <location>
        <begin position="186"/>
        <end position="342"/>
    </location>
</feature>
<dbReference type="PANTHER" id="PTHR22726">
    <property type="entry name" value="METALLOENDOPEPTIDASE OMA1"/>
    <property type="match status" value="1"/>
</dbReference>
<dbReference type="Gene3D" id="3.30.2010.10">
    <property type="entry name" value="Metalloproteases ('zincins'), catalytic domain"/>
    <property type="match status" value="1"/>
</dbReference>
<evidence type="ECO:0000313" key="11">
    <source>
        <dbReference type="Proteomes" id="UP000196240"/>
    </source>
</evidence>
<evidence type="ECO:0000256" key="6">
    <source>
        <dbReference type="RuleBase" id="RU003983"/>
    </source>
</evidence>
<dbReference type="EMBL" id="FUUY01000017">
    <property type="protein sequence ID" value="SJX23671.1"/>
    <property type="molecule type" value="Genomic_DNA"/>
</dbReference>
<gene>
    <name evidence="10" type="primary">loiP_2</name>
    <name evidence="10" type="ORF">ACNJC6_03348</name>
</gene>
<dbReference type="GO" id="GO:0004222">
    <property type="term" value="F:metalloendopeptidase activity"/>
    <property type="evidence" value="ECO:0007669"/>
    <property type="project" value="InterPro"/>
</dbReference>
<keyword evidence="1 6" id="KW-0645">Protease</keyword>
<evidence type="ECO:0000256" key="4">
    <source>
        <dbReference type="ARBA" id="ARBA00022833"/>
    </source>
</evidence>
<evidence type="ECO:0000256" key="1">
    <source>
        <dbReference type="ARBA" id="ARBA00022670"/>
    </source>
</evidence>
<keyword evidence="2" id="KW-0479">Metal-binding</keyword>
<dbReference type="CDD" id="cd07332">
    <property type="entry name" value="M48C_Oma1_like"/>
    <property type="match status" value="1"/>
</dbReference>
<sequence>MQEQNITFYDGQISKPYPATIAPIDSETVLICYNQQQRRYYYADMQLIGALGQIQPVIELKDDARIEFPQALPNWFELNKKHVQHSIWKLERSPSLILFSVVFVAAFIFAILRWGIPSAAHYVAMQLPADTIYKLGDEAQEQVFKLTAPSTVPLARQKQIIQSYQDLVANGQPAKVLFRAGGQIGTNALALPNNTIILTDELVNLAKDDHEIIGVLAHEQGHLVERHSLQQALSSLGFSVLLIAVTGDSSALFTTLPVALVGASYSRNFESDADLYAMQVLDKNHISSLHLANFLARMEDDARAEEEEKQPQGKSEEEEDGSIGSFFQSHPATQERIAAIRQFNQQQRLSN</sequence>
<keyword evidence="8" id="KW-0812">Transmembrane</keyword>
<protein>
    <submittedName>
        <fullName evidence="10">Metalloprotease LoiP</fullName>
        <ecNumber evidence="10">3.4.24.-</ecNumber>
    </submittedName>
</protein>
<evidence type="ECO:0000256" key="7">
    <source>
        <dbReference type="SAM" id="MobiDB-lite"/>
    </source>
</evidence>
<keyword evidence="5 6" id="KW-0482">Metalloprotease</keyword>
<dbReference type="RefSeq" id="WP_087014820.1">
    <property type="nucleotide sequence ID" value="NZ_FUUY01000017.1"/>
</dbReference>
<dbReference type="AlphaFoldDB" id="A0A1R7QHK6"/>
<keyword evidence="3 6" id="KW-0378">Hydrolase</keyword>
<dbReference type="EC" id="3.4.24.-" evidence="10"/>
<evidence type="ECO:0000256" key="2">
    <source>
        <dbReference type="ARBA" id="ARBA00022723"/>
    </source>
</evidence>
<dbReference type="GO" id="GO:0051603">
    <property type="term" value="P:proteolysis involved in protein catabolic process"/>
    <property type="evidence" value="ECO:0007669"/>
    <property type="project" value="TreeGrafter"/>
</dbReference>
<accession>A0A1R7QHK6</accession>
<evidence type="ECO:0000256" key="5">
    <source>
        <dbReference type="ARBA" id="ARBA00023049"/>
    </source>
</evidence>
<comment type="similarity">
    <text evidence="6">Belongs to the peptidase M48 family.</text>
</comment>
<organism evidence="10 11">
    <name type="scientific">Acinetobacter johnsonii</name>
    <dbReference type="NCBI Taxonomy" id="40214"/>
    <lineage>
        <taxon>Bacteria</taxon>
        <taxon>Pseudomonadati</taxon>
        <taxon>Pseudomonadota</taxon>
        <taxon>Gammaproteobacteria</taxon>
        <taxon>Moraxellales</taxon>
        <taxon>Moraxellaceae</taxon>
        <taxon>Acinetobacter</taxon>
    </lineage>
</organism>
<keyword evidence="4 6" id="KW-0862">Zinc</keyword>
<dbReference type="InterPro" id="IPR051156">
    <property type="entry name" value="Mito/Outer_Membr_Metalloprot"/>
</dbReference>
<dbReference type="Proteomes" id="UP000196240">
    <property type="component" value="Unassembled WGS sequence"/>
</dbReference>
<evidence type="ECO:0000313" key="10">
    <source>
        <dbReference type="EMBL" id="SJX23671.1"/>
    </source>
</evidence>
<evidence type="ECO:0000256" key="3">
    <source>
        <dbReference type="ARBA" id="ARBA00022801"/>
    </source>
</evidence>
<evidence type="ECO:0000259" key="9">
    <source>
        <dbReference type="Pfam" id="PF01435"/>
    </source>
</evidence>
<keyword evidence="8" id="KW-1133">Transmembrane helix</keyword>
<keyword evidence="8" id="KW-0472">Membrane</keyword>
<feature type="transmembrane region" description="Helical" evidence="8">
    <location>
        <begin position="96"/>
        <end position="116"/>
    </location>
</feature>